<gene>
    <name evidence="1" type="ORF">PENSUB_4535</name>
</gene>
<reference evidence="1 2" key="1">
    <citation type="submission" date="2016-10" db="EMBL/GenBank/DDBJ databases">
        <title>Genome sequence of the ascomycete fungus Penicillium subrubescens.</title>
        <authorList>
            <person name="De Vries R.P."/>
            <person name="Peng M."/>
            <person name="Dilokpimol A."/>
            <person name="Hilden K."/>
            <person name="Makela M.R."/>
            <person name="Grigoriev I."/>
            <person name="Riley R."/>
            <person name="Granchi Z."/>
        </authorList>
    </citation>
    <scope>NUCLEOTIDE SEQUENCE [LARGE SCALE GENOMIC DNA]</scope>
    <source>
        <strain evidence="1 2">CBS 132785</strain>
    </source>
</reference>
<organism evidence="1 2">
    <name type="scientific">Penicillium subrubescens</name>
    <dbReference type="NCBI Taxonomy" id="1316194"/>
    <lineage>
        <taxon>Eukaryota</taxon>
        <taxon>Fungi</taxon>
        <taxon>Dikarya</taxon>
        <taxon>Ascomycota</taxon>
        <taxon>Pezizomycotina</taxon>
        <taxon>Eurotiomycetes</taxon>
        <taxon>Eurotiomycetidae</taxon>
        <taxon>Eurotiales</taxon>
        <taxon>Aspergillaceae</taxon>
        <taxon>Penicillium</taxon>
    </lineage>
</organism>
<accession>A0A1Q5UC90</accession>
<dbReference type="AlphaFoldDB" id="A0A1Q5UC90"/>
<comment type="caution">
    <text evidence="1">The sequence shown here is derived from an EMBL/GenBank/DDBJ whole genome shotgun (WGS) entry which is preliminary data.</text>
</comment>
<keyword evidence="2" id="KW-1185">Reference proteome</keyword>
<dbReference type="Proteomes" id="UP000186955">
    <property type="component" value="Unassembled WGS sequence"/>
</dbReference>
<evidence type="ECO:0000313" key="2">
    <source>
        <dbReference type="Proteomes" id="UP000186955"/>
    </source>
</evidence>
<protein>
    <submittedName>
        <fullName evidence="1">Uncharacterized protein</fullName>
    </submittedName>
</protein>
<dbReference type="EMBL" id="MNBE01000398">
    <property type="protein sequence ID" value="OKP10070.1"/>
    <property type="molecule type" value="Genomic_DNA"/>
</dbReference>
<name>A0A1Q5UC90_9EURO</name>
<proteinExistence type="predicted"/>
<evidence type="ECO:0000313" key="1">
    <source>
        <dbReference type="EMBL" id="OKP10070.1"/>
    </source>
</evidence>
<sequence length="50" mass="5800">MSTWWFRDGRVDNCRSFAAPSSEWPLPPNARPHEESIGVLPYNYYGTPML</sequence>